<evidence type="ECO:0000256" key="11">
    <source>
        <dbReference type="PIRSR" id="PIRSR004803-2"/>
    </source>
</evidence>
<feature type="binding site" evidence="12">
    <location>
        <position position="98"/>
    </location>
    <ligand>
        <name>Zn(2+)</name>
        <dbReference type="ChEBI" id="CHEBI:29105"/>
        <label>1</label>
        <note>catalytic</note>
    </ligand>
</feature>
<evidence type="ECO:0000256" key="6">
    <source>
        <dbReference type="ARBA" id="ARBA00022833"/>
    </source>
</evidence>
<keyword evidence="16" id="KW-1185">Reference proteome</keyword>
<dbReference type="Pfam" id="PF17770">
    <property type="entry name" value="RNase_J_C"/>
    <property type="match status" value="1"/>
</dbReference>
<dbReference type="AlphaFoldDB" id="A0A140DT35"/>
<dbReference type="GO" id="GO:0004521">
    <property type="term" value="F:RNA endonuclease activity"/>
    <property type="evidence" value="ECO:0007669"/>
    <property type="project" value="UniProtKB-UniRule"/>
</dbReference>
<comment type="cofactor">
    <cofactor evidence="12">
        <name>Zn(2+)</name>
        <dbReference type="ChEBI" id="CHEBI:29105"/>
    </cofactor>
    <text evidence="12">Binds 2 Zn(2+) ions per subunit. It is not clear if Zn(2+) or Mg(2+) is physiologically important.</text>
</comment>
<protein>
    <recommendedName>
        <fullName evidence="9">Ribonuclease J</fullName>
        <shortName evidence="9">RNase J</shortName>
        <ecNumber evidence="9">3.1.-.-</ecNumber>
    </recommendedName>
</protein>
<keyword evidence="8 9" id="KW-0694">RNA-binding</keyword>
<evidence type="ECO:0000256" key="12">
    <source>
        <dbReference type="PIRSR" id="PIRSR004803-3"/>
    </source>
</evidence>
<dbReference type="GO" id="GO:0005737">
    <property type="term" value="C:cytoplasm"/>
    <property type="evidence" value="ECO:0007669"/>
    <property type="project" value="UniProtKB-SubCell"/>
</dbReference>
<dbReference type="SMART" id="SM00849">
    <property type="entry name" value="Lactamase_B"/>
    <property type="match status" value="1"/>
</dbReference>
<feature type="binding site" evidence="12">
    <location>
        <position position="99"/>
    </location>
    <ligand>
        <name>Zn(2+)</name>
        <dbReference type="ChEBI" id="CHEBI:29105"/>
        <label>1</label>
        <note>catalytic</note>
    </ligand>
</feature>
<evidence type="ECO:0000313" key="16">
    <source>
        <dbReference type="Proteomes" id="UP000069771"/>
    </source>
</evidence>
<feature type="binding site" evidence="11">
    <location>
        <begin position="253"/>
        <end position="255"/>
    </location>
    <ligand>
        <name>substrate</name>
    </ligand>
</feature>
<feature type="domain" description="Metallo-beta-lactamase" evidence="14">
    <location>
        <begin position="41"/>
        <end position="236"/>
    </location>
</feature>
<comment type="subunit">
    <text evidence="9">Homodimer, may be a subunit of the RNA degradosome.</text>
</comment>
<evidence type="ECO:0000256" key="2">
    <source>
        <dbReference type="ARBA" id="ARBA00022722"/>
    </source>
</evidence>
<feature type="binding site" evidence="12">
    <location>
        <position position="96"/>
    </location>
    <ligand>
        <name>Zn(2+)</name>
        <dbReference type="ChEBI" id="CHEBI:29105"/>
        <label>1</label>
        <note>catalytic</note>
    </ligand>
</feature>
<dbReference type="RefSeq" id="WP_082743208.1">
    <property type="nucleotide sequence ID" value="NZ_CP011391.1"/>
</dbReference>
<keyword evidence="6 12" id="KW-0862">Zinc</keyword>
<dbReference type="STRING" id="1702221.AALO17_06780"/>
<dbReference type="EC" id="3.1.-.-" evidence="9"/>
<dbReference type="InterPro" id="IPR011108">
    <property type="entry name" value="RMMBL"/>
</dbReference>
<dbReference type="GeneID" id="78477494"/>
<dbReference type="GO" id="GO:0008270">
    <property type="term" value="F:zinc ion binding"/>
    <property type="evidence" value="ECO:0007669"/>
    <property type="project" value="InterPro"/>
</dbReference>
<feature type="active site" description="Proton acceptor" evidence="10">
    <location>
        <position position="390"/>
    </location>
</feature>
<keyword evidence="7 9" id="KW-0269">Exonuclease</keyword>
<gene>
    <name evidence="9" type="primary">rnj</name>
    <name evidence="15" type="ORF">AALO17_06780</name>
</gene>
<evidence type="ECO:0000256" key="3">
    <source>
        <dbReference type="ARBA" id="ARBA00022723"/>
    </source>
</evidence>
<evidence type="ECO:0000259" key="14">
    <source>
        <dbReference type="SMART" id="SM00849"/>
    </source>
</evidence>
<dbReference type="Pfam" id="PF07521">
    <property type="entry name" value="RMMBL"/>
    <property type="match status" value="1"/>
</dbReference>
<keyword evidence="5 9" id="KW-0378">Hydrolase</keyword>
<dbReference type="InterPro" id="IPR041636">
    <property type="entry name" value="RNase_J_C"/>
</dbReference>
<keyword evidence="1 9" id="KW-0963">Cytoplasm</keyword>
<dbReference type="Gene3D" id="3.10.20.580">
    <property type="match status" value="1"/>
</dbReference>
<evidence type="ECO:0000256" key="4">
    <source>
        <dbReference type="ARBA" id="ARBA00022759"/>
    </source>
</evidence>
<comment type="similarity">
    <text evidence="9">Belongs to the metallo-beta-lactamase superfamily. RNA-metabolizing metallo-beta-lactamase-like family. Bacterial RNase J subfamily.</text>
</comment>
<proteinExistence type="inferred from homology"/>
<dbReference type="GO" id="GO:0004534">
    <property type="term" value="F:5'-3' RNA exonuclease activity"/>
    <property type="evidence" value="ECO:0007669"/>
    <property type="project" value="UniProtKB-UniRule"/>
</dbReference>
<dbReference type="InterPro" id="IPR030854">
    <property type="entry name" value="RNase_J_bac"/>
</dbReference>
<feature type="compositionally biased region" description="Basic residues" evidence="13">
    <location>
        <begin position="595"/>
        <end position="604"/>
    </location>
</feature>
<organism evidence="15 16">
    <name type="scientific">Faecalibaculum rodentium</name>
    <dbReference type="NCBI Taxonomy" id="1702221"/>
    <lineage>
        <taxon>Bacteria</taxon>
        <taxon>Bacillati</taxon>
        <taxon>Bacillota</taxon>
        <taxon>Erysipelotrichia</taxon>
        <taxon>Erysipelotrichales</taxon>
        <taxon>Erysipelotrichaceae</taxon>
        <taxon>Faecalibaculum</taxon>
    </lineage>
</organism>
<evidence type="ECO:0000256" key="5">
    <source>
        <dbReference type="ARBA" id="ARBA00022801"/>
    </source>
</evidence>
<keyword evidence="2 9" id="KW-0540">Nuclease</keyword>
<evidence type="ECO:0000256" key="9">
    <source>
        <dbReference type="HAMAP-Rule" id="MF_01491"/>
    </source>
</evidence>
<feature type="binding site" evidence="12">
    <location>
        <position position="185"/>
    </location>
    <ligand>
        <name>Zn(2+)</name>
        <dbReference type="ChEBI" id="CHEBI:29105"/>
        <label>1</label>
        <note>catalytic</note>
    </ligand>
</feature>
<dbReference type="PATRIC" id="fig|1702221.3.peg.655"/>
<feature type="binding site" evidence="12">
    <location>
        <position position="69"/>
    </location>
    <ligand>
        <name>Ca(2+)</name>
        <dbReference type="ChEBI" id="CHEBI:29108"/>
    </ligand>
</feature>
<dbReference type="PANTHER" id="PTHR43694:SF1">
    <property type="entry name" value="RIBONUCLEASE J"/>
    <property type="match status" value="1"/>
</dbReference>
<reference evidence="15 16" key="1">
    <citation type="journal article" date="2016" name="Gut Pathog.">
        <title>Whole genome sequencing of "Faecalibaculum rodentium" ALO17, isolated from C57BL/6J laboratory mouse feces.</title>
        <authorList>
            <person name="Lim S."/>
            <person name="Chang D.H."/>
            <person name="Ahn S."/>
            <person name="Kim B.C."/>
        </authorList>
    </citation>
    <scope>NUCLEOTIDE SEQUENCE [LARGE SCALE GENOMIC DNA]</scope>
    <source>
        <strain evidence="15 16">Alo17</strain>
    </source>
</reference>
<comment type="caution">
    <text evidence="9">Lacks conserved residue(s) required for the propagation of feature annotation.</text>
</comment>
<feature type="binding site" evidence="12">
    <location>
        <position position="71"/>
    </location>
    <ligand>
        <name>Ca(2+)</name>
        <dbReference type="ChEBI" id="CHEBI:29108"/>
    </ligand>
</feature>
<dbReference type="InterPro" id="IPR001279">
    <property type="entry name" value="Metallo-B-lactamas"/>
</dbReference>
<feature type="binding site" evidence="12">
    <location>
        <position position="163"/>
    </location>
    <ligand>
        <name>Zn(2+)</name>
        <dbReference type="ChEBI" id="CHEBI:29105"/>
        <label>1</label>
        <note>catalytic</note>
    </ligand>
</feature>
<keyword evidence="3 12" id="KW-0479">Metal-binding</keyword>
<keyword evidence="12" id="KW-0106">Calcium</keyword>
<dbReference type="Gene3D" id="3.40.50.10710">
    <property type="entry name" value="Metallo-hydrolase/oxidoreductase"/>
    <property type="match status" value="1"/>
</dbReference>
<feature type="binding site" evidence="12">
    <location>
        <position position="412"/>
    </location>
    <ligand>
        <name>Zn(2+)</name>
        <dbReference type="ChEBI" id="CHEBI:29105"/>
        <label>1</label>
        <note>catalytic</note>
    </ligand>
</feature>
<sequence length="637" mass="71061">MAEYKKHKNDNKEAGLPARPETAVRKTDTLVYALGGLGEVGKNMYCYEHENEICIVDCGVLFPGDELLGIDYVIPDYHHLIRQDKKRKILVITHGHEDHIGGIPFLLRQVNIDAIYAPRFAKALIQKKLAEHKGLEKTKIIEIDSDYRIRAKYFTVGFFDTIHSIPDSLGVLITTPNGSIVHTGDFKFDLTPVGRNADYQKMAYIGALKPTLLMSDSTNAGVEDFSISEKDVSREIMGIMRNAKHRMIIATFASNVYRVGQIIEAALATGRKVAVFGRSMENVVDIARKMGTIKIKDSQLLSHEDLARTPDDKVCIICTGSQGEPLAALSRIAAGTHRFIHLKPSDTVVFSSGTIPGNDAAVNAVVDKLFRSGATVLNKSILTNLHTTGHASKEEEKLMLQLVKPEYFMPIHGEYKMLMQHRQTAIETGMPPENIFVCANGDVLLLRDHKVIASDWRFQGDDIYVDGNDISGLSTAVLKDRRILADNGLVAVIVAIDSKENKLLARPVIVSRGFVFIKDSQSLIKEAEFIVANSLSERMKERTTFSDIKNCIRSTLEPFLYKKTRRNPIVIPVILNSRQTMEELKKRRAQQAGHASHKTAHRKSEKPQGSRKQGAQKEKSVRALPQPRQKKETGHQA</sequence>
<accession>A0A140DT35</accession>
<dbReference type="Proteomes" id="UP000069771">
    <property type="component" value="Chromosome"/>
</dbReference>
<dbReference type="EMBL" id="CP011391">
    <property type="protein sequence ID" value="AMK53812.1"/>
    <property type="molecule type" value="Genomic_DNA"/>
</dbReference>
<dbReference type="PANTHER" id="PTHR43694">
    <property type="entry name" value="RIBONUCLEASE J"/>
    <property type="match status" value="1"/>
</dbReference>
<dbReference type="PIRSF" id="PIRSF004803">
    <property type="entry name" value="RnjA"/>
    <property type="match status" value="1"/>
</dbReference>
<evidence type="ECO:0000256" key="13">
    <source>
        <dbReference type="SAM" id="MobiDB-lite"/>
    </source>
</evidence>
<feature type="binding site" evidence="12">
    <location>
        <position position="466"/>
    </location>
    <ligand>
        <name>Ca(2+)</name>
        <dbReference type="ChEBI" id="CHEBI:29108"/>
    </ligand>
</feature>
<evidence type="ECO:0000256" key="8">
    <source>
        <dbReference type="ARBA" id="ARBA00022884"/>
    </source>
</evidence>
<dbReference type="InterPro" id="IPR004613">
    <property type="entry name" value="RNase_J"/>
</dbReference>
<evidence type="ECO:0000313" key="15">
    <source>
        <dbReference type="EMBL" id="AMK53812.1"/>
    </source>
</evidence>
<dbReference type="CDD" id="cd07714">
    <property type="entry name" value="RNaseJ_MBL-fold"/>
    <property type="match status" value="1"/>
</dbReference>
<dbReference type="Pfam" id="PF00753">
    <property type="entry name" value="Lactamase_B"/>
    <property type="match status" value="1"/>
</dbReference>
<keyword evidence="9" id="KW-0698">rRNA processing</keyword>
<dbReference type="HAMAP" id="MF_01491">
    <property type="entry name" value="RNase_J_bact"/>
    <property type="match status" value="1"/>
</dbReference>
<dbReference type="Pfam" id="PF22505">
    <property type="entry name" value="RNase_J_b_CASP"/>
    <property type="match status" value="1"/>
</dbReference>
<name>A0A140DT35_9FIRM</name>
<dbReference type="Gene3D" id="3.60.15.10">
    <property type="entry name" value="Ribonuclease Z/Hydroxyacylglutathione hydrolase-like"/>
    <property type="match status" value="1"/>
</dbReference>
<dbReference type="SUPFAM" id="SSF56281">
    <property type="entry name" value="Metallo-hydrolase/oxidoreductase"/>
    <property type="match status" value="1"/>
</dbReference>
<keyword evidence="4 9" id="KW-0255">Endonuclease</keyword>
<evidence type="ECO:0000256" key="10">
    <source>
        <dbReference type="PIRSR" id="PIRSR004803-1"/>
    </source>
</evidence>
<dbReference type="GO" id="GO:0006364">
    <property type="term" value="P:rRNA processing"/>
    <property type="evidence" value="ECO:0007669"/>
    <property type="project" value="UniProtKB-UniRule"/>
</dbReference>
<dbReference type="GO" id="GO:0003723">
    <property type="term" value="F:RNA binding"/>
    <property type="evidence" value="ECO:0007669"/>
    <property type="project" value="UniProtKB-UniRule"/>
</dbReference>
<dbReference type="InterPro" id="IPR055132">
    <property type="entry name" value="RNase_J_b_CASP"/>
</dbReference>
<dbReference type="OrthoDB" id="9758375at2"/>
<comment type="cofactor">
    <cofactor evidence="12">
        <name>Ca(2+)</name>
        <dbReference type="ChEBI" id="CHEBI:29108"/>
    </cofactor>
    <text evidence="12">Binds 1 Ca(2+) cation per subunit. Seen in 1 crystal structure, it is not clear if it is physiologically important.</text>
</comment>
<dbReference type="InterPro" id="IPR036866">
    <property type="entry name" value="RibonucZ/Hydroxyglut_hydro"/>
</dbReference>
<dbReference type="InterPro" id="IPR042173">
    <property type="entry name" value="RNase_J_2"/>
</dbReference>
<feature type="active site" description="Proton donor" evidence="10">
    <location>
        <position position="216"/>
    </location>
</feature>
<dbReference type="NCBIfam" id="TIGR00649">
    <property type="entry name" value="MG423"/>
    <property type="match status" value="1"/>
</dbReference>
<feature type="region of interest" description="Disordered" evidence="13">
    <location>
        <begin position="582"/>
        <end position="637"/>
    </location>
</feature>
<evidence type="ECO:0000256" key="1">
    <source>
        <dbReference type="ARBA" id="ARBA00022490"/>
    </source>
</evidence>
<dbReference type="KEGG" id="fro:AALO17_06780"/>
<evidence type="ECO:0000256" key="7">
    <source>
        <dbReference type="ARBA" id="ARBA00022839"/>
    </source>
</evidence>
<comment type="function">
    <text evidence="9">An RNase that has 5'-3' exonuclease and possibly endonuclease activity. Involved in maturation of rRNA and in some organisms also mRNA maturation and/or decay.</text>
</comment>
<feature type="binding site" evidence="11">
    <location>
        <begin position="386"/>
        <end position="390"/>
    </location>
    <ligand>
        <name>substrate</name>
    </ligand>
</feature>
<comment type="subcellular location">
    <subcellularLocation>
        <location evidence="9">Cytoplasm</location>
    </subcellularLocation>
</comment>
<feature type="binding site" evidence="12">
    <location>
        <position position="94"/>
    </location>
    <ligand>
        <name>Zn(2+)</name>
        <dbReference type="ChEBI" id="CHEBI:29105"/>
        <label>1</label>
        <note>catalytic</note>
    </ligand>
</feature>